<evidence type="ECO:0000313" key="1">
    <source>
        <dbReference type="EMBL" id="KFM74081.1"/>
    </source>
</evidence>
<feature type="non-terminal residue" evidence="1">
    <location>
        <position position="50"/>
    </location>
</feature>
<evidence type="ECO:0000313" key="2">
    <source>
        <dbReference type="Proteomes" id="UP000054359"/>
    </source>
</evidence>
<reference evidence="1 2" key="1">
    <citation type="submission" date="2013-11" db="EMBL/GenBank/DDBJ databases">
        <title>Genome sequencing of Stegodyphus mimosarum.</title>
        <authorList>
            <person name="Bechsgaard J."/>
        </authorList>
    </citation>
    <scope>NUCLEOTIDE SEQUENCE [LARGE SCALE GENOMIC DNA]</scope>
</reference>
<evidence type="ECO:0008006" key="3">
    <source>
        <dbReference type="Google" id="ProtNLM"/>
    </source>
</evidence>
<keyword evidence="2" id="KW-1185">Reference proteome</keyword>
<organism evidence="1 2">
    <name type="scientific">Stegodyphus mimosarum</name>
    <name type="common">African social velvet spider</name>
    <dbReference type="NCBI Taxonomy" id="407821"/>
    <lineage>
        <taxon>Eukaryota</taxon>
        <taxon>Metazoa</taxon>
        <taxon>Ecdysozoa</taxon>
        <taxon>Arthropoda</taxon>
        <taxon>Chelicerata</taxon>
        <taxon>Arachnida</taxon>
        <taxon>Araneae</taxon>
        <taxon>Araneomorphae</taxon>
        <taxon>Entelegynae</taxon>
        <taxon>Eresoidea</taxon>
        <taxon>Eresidae</taxon>
        <taxon>Stegodyphus</taxon>
    </lineage>
</organism>
<protein>
    <recommendedName>
        <fullName evidence="3">RNA-directed DNA polymerase from transposon X-element</fullName>
    </recommendedName>
</protein>
<gene>
    <name evidence="1" type="ORF">X975_16208</name>
</gene>
<sequence>MIKAFPFKMTCKLTSIFNACMHLNYFPHAWNHANIFLIPKPGKSLDNLRR</sequence>
<accession>A0A087U9P2</accession>
<name>A0A087U9P2_STEMI</name>
<dbReference type="EMBL" id="KK118866">
    <property type="protein sequence ID" value="KFM74081.1"/>
    <property type="molecule type" value="Genomic_DNA"/>
</dbReference>
<dbReference type="OrthoDB" id="416454at2759"/>
<dbReference type="AlphaFoldDB" id="A0A087U9P2"/>
<proteinExistence type="predicted"/>
<dbReference type="Proteomes" id="UP000054359">
    <property type="component" value="Unassembled WGS sequence"/>
</dbReference>